<dbReference type="AlphaFoldDB" id="A0A8J6XL63"/>
<dbReference type="RefSeq" id="WP_190827022.1">
    <property type="nucleotide sequence ID" value="NZ_CAWPPI010000039.1"/>
</dbReference>
<dbReference type="GO" id="GO:0016747">
    <property type="term" value="F:acyltransferase activity, transferring groups other than amino-acyl groups"/>
    <property type="evidence" value="ECO:0007669"/>
    <property type="project" value="InterPro"/>
</dbReference>
<comment type="caution">
    <text evidence="4">The sequence shown here is derived from an EMBL/GenBank/DDBJ whole genome shotgun (WGS) entry which is preliminary data.</text>
</comment>
<evidence type="ECO:0000256" key="1">
    <source>
        <dbReference type="ARBA" id="ARBA00022679"/>
    </source>
</evidence>
<accession>A0A8J6XL63</accession>
<sequence length="164" mass="19004">MIVRPATPDDVPAVLPMVAKICALHETWDSAKYGFLPNPEQRYHRWLKRVATDERSVFMVAEDEGRLVGFLVATIEEEIPIYRLKEFAFIHDLWVEPEYRQKGIARQMVMQAIERFDKMGVKQIRLDTAAVNEAARRLFASCGFRVSTIEMLVDVETFRRNVST</sequence>
<dbReference type="Proteomes" id="UP000629098">
    <property type="component" value="Unassembled WGS sequence"/>
</dbReference>
<keyword evidence="1" id="KW-0808">Transferase</keyword>
<protein>
    <submittedName>
        <fullName evidence="4">GNAT family N-acetyltransferase</fullName>
    </submittedName>
</protein>
<dbReference type="SUPFAM" id="SSF55729">
    <property type="entry name" value="Acyl-CoA N-acyltransferases (Nat)"/>
    <property type="match status" value="1"/>
</dbReference>
<evidence type="ECO:0000313" key="4">
    <source>
        <dbReference type="EMBL" id="MBD2772462.1"/>
    </source>
</evidence>
<dbReference type="PANTHER" id="PTHR43877">
    <property type="entry name" value="AMINOALKYLPHOSPHONATE N-ACETYLTRANSFERASE-RELATED-RELATED"/>
    <property type="match status" value="1"/>
</dbReference>
<dbReference type="Gene3D" id="3.40.630.30">
    <property type="match status" value="1"/>
</dbReference>
<organism evidence="4 5">
    <name type="scientific">Iningainema tapete BLCC-T55</name>
    <dbReference type="NCBI Taxonomy" id="2748662"/>
    <lineage>
        <taxon>Bacteria</taxon>
        <taxon>Bacillati</taxon>
        <taxon>Cyanobacteriota</taxon>
        <taxon>Cyanophyceae</taxon>
        <taxon>Nostocales</taxon>
        <taxon>Scytonemataceae</taxon>
        <taxon>Iningainema tapete</taxon>
    </lineage>
</organism>
<reference evidence="4" key="1">
    <citation type="submission" date="2020-09" db="EMBL/GenBank/DDBJ databases">
        <title>Iningainema tapete sp. nov. (Scytonemataceae, Cyanobacteria) from greenhouses in central Florida (USA) produces two types of nodularin with biosynthetic potential for microcystin-LR and anabaenopeptins.</title>
        <authorList>
            <person name="Berthold D.E."/>
            <person name="Lefler F.W."/>
            <person name="Huang I.-S."/>
            <person name="Abdulla H."/>
            <person name="Zimba P.V."/>
            <person name="Laughinghouse H.D. IV."/>
        </authorList>
    </citation>
    <scope>NUCLEOTIDE SEQUENCE</scope>
    <source>
        <strain evidence="4">BLCCT55</strain>
    </source>
</reference>
<keyword evidence="5" id="KW-1185">Reference proteome</keyword>
<evidence type="ECO:0000259" key="3">
    <source>
        <dbReference type="PROSITE" id="PS51186"/>
    </source>
</evidence>
<dbReference type="InterPro" id="IPR016181">
    <property type="entry name" value="Acyl_CoA_acyltransferase"/>
</dbReference>
<feature type="domain" description="N-acetyltransferase" evidence="3">
    <location>
        <begin position="1"/>
        <end position="161"/>
    </location>
</feature>
<evidence type="ECO:0000313" key="5">
    <source>
        <dbReference type="Proteomes" id="UP000629098"/>
    </source>
</evidence>
<dbReference type="InterPro" id="IPR050832">
    <property type="entry name" value="Bact_Acetyltransf"/>
</dbReference>
<name>A0A8J6XL63_9CYAN</name>
<gene>
    <name evidence="4" type="ORF">ICL16_10330</name>
</gene>
<dbReference type="InterPro" id="IPR000182">
    <property type="entry name" value="GNAT_dom"/>
</dbReference>
<proteinExistence type="predicted"/>
<keyword evidence="2" id="KW-0012">Acyltransferase</keyword>
<dbReference type="EMBL" id="JACXAE010000039">
    <property type="protein sequence ID" value="MBD2772462.1"/>
    <property type="molecule type" value="Genomic_DNA"/>
</dbReference>
<dbReference type="PROSITE" id="PS51186">
    <property type="entry name" value="GNAT"/>
    <property type="match status" value="1"/>
</dbReference>
<dbReference type="Pfam" id="PF00583">
    <property type="entry name" value="Acetyltransf_1"/>
    <property type="match status" value="1"/>
</dbReference>
<evidence type="ECO:0000256" key="2">
    <source>
        <dbReference type="ARBA" id="ARBA00023315"/>
    </source>
</evidence>
<dbReference type="CDD" id="cd04301">
    <property type="entry name" value="NAT_SF"/>
    <property type="match status" value="1"/>
</dbReference>